<evidence type="ECO:0000256" key="4">
    <source>
        <dbReference type="PROSITE-ProRule" id="PRU00284"/>
    </source>
</evidence>
<dbReference type="PANTHER" id="PTHR32089:SF112">
    <property type="entry name" value="LYSOZYME-LIKE PROTEIN-RELATED"/>
    <property type="match status" value="1"/>
</dbReference>
<name>A0A847SE29_9NEIS</name>
<dbReference type="CDD" id="cd11386">
    <property type="entry name" value="MCP_signal"/>
    <property type="match status" value="1"/>
</dbReference>
<evidence type="ECO:0000256" key="1">
    <source>
        <dbReference type="ARBA" id="ARBA00004370"/>
    </source>
</evidence>
<dbReference type="InterPro" id="IPR000014">
    <property type="entry name" value="PAS"/>
</dbReference>
<dbReference type="InterPro" id="IPR004090">
    <property type="entry name" value="Chemotax_Me-accpt_rcpt"/>
</dbReference>
<comment type="similarity">
    <text evidence="3">Belongs to the methyl-accepting chemotaxis (MCP) protein family.</text>
</comment>
<keyword evidence="2 4" id="KW-0807">Transducer</keyword>
<evidence type="ECO:0000313" key="8">
    <source>
        <dbReference type="EMBL" id="NLR75696.1"/>
    </source>
</evidence>
<keyword evidence="5" id="KW-1133">Transmembrane helix</keyword>
<gene>
    <name evidence="8" type="ORF">HF682_11035</name>
</gene>
<evidence type="ECO:0000259" key="7">
    <source>
        <dbReference type="PROSITE" id="PS50112"/>
    </source>
</evidence>
<dbReference type="AlphaFoldDB" id="A0A847SE29"/>
<dbReference type="SMART" id="SM00091">
    <property type="entry name" value="PAS"/>
    <property type="match status" value="1"/>
</dbReference>
<dbReference type="Proteomes" id="UP000587991">
    <property type="component" value="Unassembled WGS sequence"/>
</dbReference>
<dbReference type="Pfam" id="PF08447">
    <property type="entry name" value="PAS_3"/>
    <property type="match status" value="1"/>
</dbReference>
<evidence type="ECO:0000256" key="5">
    <source>
        <dbReference type="SAM" id="Phobius"/>
    </source>
</evidence>
<feature type="domain" description="Methyl-accepting transducer" evidence="6">
    <location>
        <begin position="271"/>
        <end position="507"/>
    </location>
</feature>
<dbReference type="CDD" id="cd00130">
    <property type="entry name" value="PAS"/>
    <property type="match status" value="1"/>
</dbReference>
<organism evidence="8 9">
    <name type="scientific">Leeia aquatica</name>
    <dbReference type="NCBI Taxonomy" id="2725557"/>
    <lineage>
        <taxon>Bacteria</taxon>
        <taxon>Pseudomonadati</taxon>
        <taxon>Pseudomonadota</taxon>
        <taxon>Betaproteobacteria</taxon>
        <taxon>Neisseriales</taxon>
        <taxon>Leeiaceae</taxon>
        <taxon>Leeia</taxon>
    </lineage>
</organism>
<dbReference type="Pfam" id="PF00015">
    <property type="entry name" value="MCPsignal"/>
    <property type="match status" value="1"/>
</dbReference>
<sequence>MSSAVVVTDRETILPDNTFIYSRTDLRGIIVEANHAFAEISGYVPEELIGKPHNVVRHPDMPKEAFTDLWRTLKAGRPWRGMVKNRRSDGGYYWVVANASPVRENGQVIGYQSVRTKPSREQIAEAEAIYRRIREGDKSLSIEQGRVVRKLPAWLDWLMSLSGHMAILAFVFGLHALFGLFDILQIHTPAWMGDGLDMLSIPIFLYIVLFFIPKLNRDVHTIDDYFEKALQTGELAGEMNLSRRDQLGRVARQAYGLVSSLRAALLCVQDATVQVARASSDMGEQVTQVEQSAHEQNRATGSTAAALEEMSASVLHVAEMAGKAGASTREVGQQAQHSADTANQAAAGILRLADTVKASSRTVEALGHSSTEIGNIASLIKEIAGQTNLLALNAAIEAARAGEQGRGFAVVADEVRKLAERTTSATGQIDELIGKIRQDAEQAVSSMQSGAQQVEDSVQKVEEARQSLQTINTHMQLTVTEVNGIANAAHEESQAMGSISQDVSQVVSLTDSTLHAVEATRDEFAKLNRVLERMQLSVKQFRL</sequence>
<dbReference type="SUPFAM" id="SSF58104">
    <property type="entry name" value="Methyl-accepting chemotaxis protein (MCP) signaling domain"/>
    <property type="match status" value="1"/>
</dbReference>
<dbReference type="GO" id="GO:0007165">
    <property type="term" value="P:signal transduction"/>
    <property type="evidence" value="ECO:0007669"/>
    <property type="project" value="UniProtKB-KW"/>
</dbReference>
<dbReference type="InterPro" id="IPR001610">
    <property type="entry name" value="PAC"/>
</dbReference>
<dbReference type="SUPFAM" id="SSF55785">
    <property type="entry name" value="PYP-like sensor domain (PAS domain)"/>
    <property type="match status" value="1"/>
</dbReference>
<evidence type="ECO:0000256" key="3">
    <source>
        <dbReference type="ARBA" id="ARBA00029447"/>
    </source>
</evidence>
<feature type="transmembrane region" description="Helical" evidence="5">
    <location>
        <begin position="190"/>
        <end position="212"/>
    </location>
</feature>
<comment type="caution">
    <text evidence="8">The sequence shown here is derived from an EMBL/GenBank/DDBJ whole genome shotgun (WGS) entry which is preliminary data.</text>
</comment>
<dbReference type="PANTHER" id="PTHR32089">
    <property type="entry name" value="METHYL-ACCEPTING CHEMOTAXIS PROTEIN MCPB"/>
    <property type="match status" value="1"/>
</dbReference>
<dbReference type="InterPro" id="IPR013655">
    <property type="entry name" value="PAS_fold_3"/>
</dbReference>
<dbReference type="PROSITE" id="PS50112">
    <property type="entry name" value="PAS"/>
    <property type="match status" value="1"/>
</dbReference>
<dbReference type="GO" id="GO:0006935">
    <property type="term" value="P:chemotaxis"/>
    <property type="evidence" value="ECO:0007669"/>
    <property type="project" value="InterPro"/>
</dbReference>
<dbReference type="NCBIfam" id="TIGR00229">
    <property type="entry name" value="sensory_box"/>
    <property type="match status" value="1"/>
</dbReference>
<feature type="transmembrane region" description="Helical" evidence="5">
    <location>
        <begin position="154"/>
        <end position="178"/>
    </location>
</feature>
<dbReference type="Gene3D" id="3.30.450.20">
    <property type="entry name" value="PAS domain"/>
    <property type="match status" value="1"/>
</dbReference>
<keyword evidence="9" id="KW-1185">Reference proteome</keyword>
<evidence type="ECO:0000313" key="9">
    <source>
        <dbReference type="Proteomes" id="UP000587991"/>
    </source>
</evidence>
<dbReference type="PRINTS" id="PR00260">
    <property type="entry name" value="CHEMTRNSDUCR"/>
</dbReference>
<dbReference type="FunFam" id="1.10.287.950:FF:000001">
    <property type="entry name" value="Methyl-accepting chemotaxis sensory transducer"/>
    <property type="match status" value="1"/>
</dbReference>
<accession>A0A847SE29</accession>
<proteinExistence type="inferred from homology"/>
<comment type="subcellular location">
    <subcellularLocation>
        <location evidence="1">Membrane</location>
    </subcellularLocation>
</comment>
<dbReference type="SMART" id="SM00283">
    <property type="entry name" value="MA"/>
    <property type="match status" value="1"/>
</dbReference>
<dbReference type="InterPro" id="IPR004089">
    <property type="entry name" value="MCPsignal_dom"/>
</dbReference>
<dbReference type="Gene3D" id="1.10.287.950">
    <property type="entry name" value="Methyl-accepting chemotaxis protein"/>
    <property type="match status" value="1"/>
</dbReference>
<dbReference type="SMART" id="SM00086">
    <property type="entry name" value="PAC"/>
    <property type="match status" value="1"/>
</dbReference>
<keyword evidence="5" id="KW-0812">Transmembrane</keyword>
<reference evidence="8 9" key="1">
    <citation type="submission" date="2020-04" db="EMBL/GenBank/DDBJ databases">
        <title>Draft genome of Leeia sp. IMCC25680.</title>
        <authorList>
            <person name="Song J."/>
            <person name="Cho J.-C."/>
        </authorList>
    </citation>
    <scope>NUCLEOTIDE SEQUENCE [LARGE SCALE GENOMIC DNA]</scope>
    <source>
        <strain evidence="8 9">IMCC25680</strain>
    </source>
</reference>
<dbReference type="PROSITE" id="PS50111">
    <property type="entry name" value="CHEMOTAXIS_TRANSDUC_2"/>
    <property type="match status" value="1"/>
</dbReference>
<evidence type="ECO:0000259" key="6">
    <source>
        <dbReference type="PROSITE" id="PS50111"/>
    </source>
</evidence>
<feature type="domain" description="PAS" evidence="7">
    <location>
        <begin position="25"/>
        <end position="76"/>
    </location>
</feature>
<keyword evidence="5" id="KW-0472">Membrane</keyword>
<dbReference type="EMBL" id="JABAIM010000002">
    <property type="protein sequence ID" value="NLR75696.1"/>
    <property type="molecule type" value="Genomic_DNA"/>
</dbReference>
<dbReference type="GO" id="GO:0016020">
    <property type="term" value="C:membrane"/>
    <property type="evidence" value="ECO:0007669"/>
    <property type="project" value="UniProtKB-SubCell"/>
</dbReference>
<dbReference type="InterPro" id="IPR035965">
    <property type="entry name" value="PAS-like_dom_sf"/>
</dbReference>
<dbReference type="GO" id="GO:0004888">
    <property type="term" value="F:transmembrane signaling receptor activity"/>
    <property type="evidence" value="ECO:0007669"/>
    <property type="project" value="InterPro"/>
</dbReference>
<dbReference type="RefSeq" id="WP_168877344.1">
    <property type="nucleotide sequence ID" value="NZ_JABAIM010000002.1"/>
</dbReference>
<evidence type="ECO:0000256" key="2">
    <source>
        <dbReference type="ARBA" id="ARBA00023224"/>
    </source>
</evidence>
<protein>
    <submittedName>
        <fullName evidence="8">Methyl-accepting chemotaxis protein</fullName>
    </submittedName>
</protein>